<proteinExistence type="inferred from homology"/>
<evidence type="ECO:0000259" key="3">
    <source>
        <dbReference type="Pfam" id="PF03065"/>
    </source>
</evidence>
<dbReference type="Pfam" id="PF03065">
    <property type="entry name" value="Glyco_hydro_57"/>
    <property type="match status" value="1"/>
</dbReference>
<dbReference type="EMBL" id="LBSM01000008">
    <property type="protein sequence ID" value="KKQ18177.1"/>
    <property type="molecule type" value="Genomic_DNA"/>
</dbReference>
<dbReference type="CDD" id="cd10794">
    <property type="entry name" value="GH57N_PfGalA_like"/>
    <property type="match status" value="1"/>
</dbReference>
<dbReference type="AlphaFoldDB" id="A0A0G0FKC5"/>
<dbReference type="PANTHER" id="PTHR36306">
    <property type="entry name" value="ALPHA-AMYLASE-RELATED-RELATED"/>
    <property type="match status" value="1"/>
</dbReference>
<dbReference type="InterPro" id="IPR004300">
    <property type="entry name" value="Glyco_hydro_57_N"/>
</dbReference>
<feature type="domain" description="Glycoside hydrolase family 57 N-terminal" evidence="3">
    <location>
        <begin position="13"/>
        <end position="267"/>
    </location>
</feature>
<gene>
    <name evidence="4" type="ORF">US31_C0008G0020</name>
</gene>
<dbReference type="GO" id="GO:0005975">
    <property type="term" value="P:carbohydrate metabolic process"/>
    <property type="evidence" value="ECO:0007669"/>
    <property type="project" value="InterPro"/>
</dbReference>
<sequence length="657" mass="75827">MTNLYTIFHGNLQFSSIPKKAYRNVISNCYWPLIEILEKNERLKFGIEFSGLTLLEIDKLDKKFLEKIKKLIKEERLEFIGSSYTQAIFPLIPYEVNLKNLELGIKVYKEILGFVPKIFYVNEQTFSDGIIDVYQESGIENIIVDFDTTAEDVRLDKSLMYSPAKIKNQNGKEINVIWNSSIAFQKLQRYIFDEISYEDYRNYLSSRITESREGSLCLYGGDWEVFGFSPKGIYRNYRGDFKKISDLFNTLSRDKKIAFVLPHQLVGEKITEPAIKLTDFADPILCKKQEKYNVSRWALAGKNTIFRNTQCFKLFKDINFLKDKGADKKIIDKLRKNLVVLWGSDYRTNTTKDKNEEYKSLYLGTERLVKKHLIANQAFPVDRNLNKDKLQLLPEDGNIETKSTRLTLDWRKGATIKELTFPKIFPKKLAGLVPHGHFQNPKLSPDWFSSYCVFEAEGDKKYTDLSSTEIFVDEKSDKGSIQVMAKIKTQICDIEKIYKVHKNESRVDLRYIFNFKKIGLKSARIGSITFDPQNFDKKDFWYSTVNGGSERELYNMNDKSLAQEELISFRISSRGCLGATEEWVAAGDKDKGLLVSWDSSEIASNPIVHFENTPQGLYGQIHHSIAESDETGFPVFKDQVVFTISIVGIQSKDTLSR</sequence>
<evidence type="ECO:0000256" key="2">
    <source>
        <dbReference type="ARBA" id="ARBA00023277"/>
    </source>
</evidence>
<reference evidence="4 5" key="1">
    <citation type="journal article" date="2015" name="Nature">
        <title>rRNA introns, odd ribosomes, and small enigmatic genomes across a large radiation of phyla.</title>
        <authorList>
            <person name="Brown C.T."/>
            <person name="Hug L.A."/>
            <person name="Thomas B.C."/>
            <person name="Sharon I."/>
            <person name="Castelle C.J."/>
            <person name="Singh A."/>
            <person name="Wilkins M.J."/>
            <person name="Williams K.H."/>
            <person name="Banfield J.F."/>
        </authorList>
    </citation>
    <scope>NUCLEOTIDE SEQUENCE [LARGE SCALE GENOMIC DNA]</scope>
</reference>
<dbReference type="InterPro" id="IPR011330">
    <property type="entry name" value="Glyco_hydro/deAcase_b/a-brl"/>
</dbReference>
<protein>
    <recommendedName>
        <fullName evidence="3">Glycoside hydrolase family 57 N-terminal domain-containing protein</fullName>
    </recommendedName>
</protein>
<evidence type="ECO:0000313" key="5">
    <source>
        <dbReference type="Proteomes" id="UP000034508"/>
    </source>
</evidence>
<keyword evidence="2" id="KW-0119">Carbohydrate metabolism</keyword>
<dbReference type="PANTHER" id="PTHR36306:SF1">
    <property type="entry name" value="ALPHA-AMYLASE-RELATED"/>
    <property type="match status" value="1"/>
</dbReference>
<comment type="caution">
    <text evidence="4">The sequence shown here is derived from an EMBL/GenBank/DDBJ whole genome shotgun (WGS) entry which is preliminary data.</text>
</comment>
<evidence type="ECO:0000256" key="1">
    <source>
        <dbReference type="ARBA" id="ARBA00006821"/>
    </source>
</evidence>
<evidence type="ECO:0000313" key="4">
    <source>
        <dbReference type="EMBL" id="KKQ18177.1"/>
    </source>
</evidence>
<dbReference type="Proteomes" id="UP000034508">
    <property type="component" value="Unassembled WGS sequence"/>
</dbReference>
<dbReference type="Gene3D" id="3.20.110.20">
    <property type="match status" value="1"/>
</dbReference>
<name>A0A0G0FKC5_9BACT</name>
<dbReference type="SUPFAM" id="SSF88713">
    <property type="entry name" value="Glycoside hydrolase/deacetylase"/>
    <property type="match status" value="1"/>
</dbReference>
<dbReference type="GO" id="GO:0003824">
    <property type="term" value="F:catalytic activity"/>
    <property type="evidence" value="ECO:0007669"/>
    <property type="project" value="InterPro"/>
</dbReference>
<organism evidence="4 5">
    <name type="scientific">Berkelbacteria bacterium GW2011_GWA1_36_9</name>
    <dbReference type="NCBI Taxonomy" id="1618331"/>
    <lineage>
        <taxon>Bacteria</taxon>
        <taxon>Candidatus Berkelbacteria</taxon>
    </lineage>
</organism>
<accession>A0A0G0FKC5</accession>
<dbReference type="InterPro" id="IPR052046">
    <property type="entry name" value="GH57_Enzymes"/>
</dbReference>
<comment type="similarity">
    <text evidence="1">Belongs to the glycosyl hydrolase 57 family.</text>
</comment>